<dbReference type="PANTHER" id="PTHR21139">
    <property type="entry name" value="TRIOSEPHOSPHATE ISOMERASE"/>
    <property type="match status" value="1"/>
</dbReference>
<dbReference type="EMBL" id="LJUO01000001">
    <property type="protein sequence ID" value="KPK73919.1"/>
    <property type="molecule type" value="Genomic_DNA"/>
</dbReference>
<comment type="catalytic activity">
    <reaction evidence="7 8">
        <text>D-glyceraldehyde 3-phosphate = dihydroxyacetone phosphate</text>
        <dbReference type="Rhea" id="RHEA:18585"/>
        <dbReference type="ChEBI" id="CHEBI:57642"/>
        <dbReference type="ChEBI" id="CHEBI:59776"/>
        <dbReference type="EC" id="5.3.1.1"/>
    </reaction>
</comment>
<dbReference type="NCBIfam" id="TIGR00419">
    <property type="entry name" value="tim"/>
    <property type="match status" value="1"/>
</dbReference>
<comment type="function">
    <text evidence="7">Involved in the gluconeogenesis. Catalyzes stereospecifically the conversion of dihydroxyacetone phosphate (DHAP) to D-glyceraldehyde-3-phosphate (G3P).</text>
</comment>
<evidence type="ECO:0000256" key="7">
    <source>
        <dbReference type="HAMAP-Rule" id="MF_00147"/>
    </source>
</evidence>
<comment type="subcellular location">
    <subcellularLocation>
        <location evidence="7 8">Cytoplasm</location>
    </subcellularLocation>
</comment>
<evidence type="ECO:0000256" key="5">
    <source>
        <dbReference type="ARBA" id="ARBA00023152"/>
    </source>
</evidence>
<dbReference type="GO" id="GO:0005829">
    <property type="term" value="C:cytosol"/>
    <property type="evidence" value="ECO:0007669"/>
    <property type="project" value="TreeGrafter"/>
</dbReference>
<dbReference type="UniPathway" id="UPA00109">
    <property type="reaction ID" value="UER00189"/>
</dbReference>
<comment type="similarity">
    <text evidence="2 7 8">Belongs to the triosephosphate isomerase family.</text>
</comment>
<dbReference type="SUPFAM" id="SSF51351">
    <property type="entry name" value="Triosephosphate isomerase (TIM)"/>
    <property type="match status" value="1"/>
</dbReference>
<dbReference type="PROSITE" id="PS00171">
    <property type="entry name" value="TIM_1"/>
    <property type="match status" value="1"/>
</dbReference>
<dbReference type="InterPro" id="IPR000652">
    <property type="entry name" value="Triosephosphate_isomerase"/>
</dbReference>
<evidence type="ECO:0000256" key="8">
    <source>
        <dbReference type="RuleBase" id="RU363013"/>
    </source>
</evidence>
<feature type="binding site" evidence="7">
    <location>
        <begin position="225"/>
        <end position="226"/>
    </location>
    <ligand>
        <name>substrate</name>
    </ligand>
</feature>
<dbReference type="PATRIC" id="fig|1703780.3.peg.1598"/>
<dbReference type="InterPro" id="IPR035990">
    <property type="entry name" value="TIM_sf"/>
</dbReference>
<keyword evidence="5 7" id="KW-0324">Glycolysis</keyword>
<dbReference type="Proteomes" id="UP000051096">
    <property type="component" value="Unassembled WGS sequence"/>
</dbReference>
<feature type="binding site" evidence="7">
    <location>
        <position position="204"/>
    </location>
    <ligand>
        <name>substrate</name>
    </ligand>
</feature>
<dbReference type="UniPathway" id="UPA00138"/>
<organism evidence="9 10">
    <name type="scientific">candidate division WOR_3 bacterium SM23_60</name>
    <dbReference type="NCBI Taxonomy" id="1703780"/>
    <lineage>
        <taxon>Bacteria</taxon>
        <taxon>Bacteria division WOR-3</taxon>
    </lineage>
</organism>
<dbReference type="GO" id="GO:0006094">
    <property type="term" value="P:gluconeogenesis"/>
    <property type="evidence" value="ECO:0007669"/>
    <property type="project" value="UniProtKB-UniRule"/>
</dbReference>
<protein>
    <recommendedName>
        <fullName evidence="7 8">Triosephosphate isomerase</fullName>
        <shortName evidence="7">TIM</shortName>
        <shortName evidence="7">TPI</shortName>
        <ecNumber evidence="7 8">5.3.1.1</ecNumber>
    </recommendedName>
    <alternativeName>
        <fullName evidence="7">Triose-phosphate isomerase</fullName>
    </alternativeName>
</protein>
<dbReference type="GO" id="GO:0019563">
    <property type="term" value="P:glycerol catabolic process"/>
    <property type="evidence" value="ECO:0007669"/>
    <property type="project" value="TreeGrafter"/>
</dbReference>
<reference evidence="9 10" key="1">
    <citation type="journal article" date="2015" name="Microbiome">
        <title>Genomic resolution of linkages in carbon, nitrogen, and sulfur cycling among widespread estuary sediment bacteria.</title>
        <authorList>
            <person name="Baker B.J."/>
            <person name="Lazar C.S."/>
            <person name="Teske A.P."/>
            <person name="Dick G.J."/>
        </authorList>
    </citation>
    <scope>NUCLEOTIDE SEQUENCE [LARGE SCALE GENOMIC DNA]</scope>
    <source>
        <strain evidence="9">SM23_60</strain>
    </source>
</reference>
<keyword evidence="6 7" id="KW-0413">Isomerase</keyword>
<comment type="pathway">
    <text evidence="7 8">Carbohydrate biosynthesis; gluconeogenesis.</text>
</comment>
<evidence type="ECO:0000256" key="4">
    <source>
        <dbReference type="ARBA" id="ARBA00022490"/>
    </source>
</evidence>
<evidence type="ECO:0000313" key="9">
    <source>
        <dbReference type="EMBL" id="KPK73919.1"/>
    </source>
</evidence>
<dbReference type="HAMAP" id="MF_00147_B">
    <property type="entry name" value="TIM_B"/>
    <property type="match status" value="1"/>
</dbReference>
<dbReference type="FunFam" id="3.20.20.70:FF:000016">
    <property type="entry name" value="Triosephosphate isomerase"/>
    <property type="match status" value="1"/>
</dbReference>
<feature type="active site" description="Proton acceptor" evidence="7">
    <location>
        <position position="166"/>
    </location>
</feature>
<dbReference type="InterPro" id="IPR013785">
    <property type="entry name" value="Aldolase_TIM"/>
</dbReference>
<dbReference type="Gene3D" id="3.20.20.70">
    <property type="entry name" value="Aldolase class I"/>
    <property type="match status" value="1"/>
</dbReference>
<dbReference type="PROSITE" id="PS51440">
    <property type="entry name" value="TIM_2"/>
    <property type="match status" value="1"/>
</dbReference>
<proteinExistence type="inferred from homology"/>
<comment type="subunit">
    <text evidence="7 8">Homodimer.</text>
</comment>
<evidence type="ECO:0000256" key="2">
    <source>
        <dbReference type="ARBA" id="ARBA00007422"/>
    </source>
</evidence>
<feature type="binding site" evidence="7">
    <location>
        <begin position="9"/>
        <end position="11"/>
    </location>
    <ligand>
        <name>substrate</name>
    </ligand>
</feature>
<evidence type="ECO:0000256" key="3">
    <source>
        <dbReference type="ARBA" id="ARBA00022432"/>
    </source>
</evidence>
<keyword evidence="3 7" id="KW-0312">Gluconeogenesis</keyword>
<dbReference type="Pfam" id="PF00121">
    <property type="entry name" value="TIM"/>
    <property type="match status" value="1"/>
</dbReference>
<dbReference type="CDD" id="cd00311">
    <property type="entry name" value="TIM"/>
    <property type="match status" value="1"/>
</dbReference>
<dbReference type="GO" id="GO:0006096">
    <property type="term" value="P:glycolytic process"/>
    <property type="evidence" value="ECO:0007669"/>
    <property type="project" value="UniProtKB-UniRule"/>
</dbReference>
<evidence type="ECO:0000256" key="6">
    <source>
        <dbReference type="ARBA" id="ARBA00023235"/>
    </source>
</evidence>
<feature type="active site" description="Electrophile" evidence="7">
    <location>
        <position position="95"/>
    </location>
</feature>
<dbReference type="AlphaFoldDB" id="A0A0S8GLS9"/>
<sequence length="245" mass="27328">MMEPIIAGNWKMNKEPGESRALVQELMQLTGDVKGRIMILIPPFTSLPSVGELVRNSRFKLGGQNMHWERSGAYTGEISGLFLKAVGCEYVIIGHSERRHIMGEVDEVINKKLKTALEIGLIPILCVGEKEEERDAGKTEAVIQRQIKEGLRDVENETHKIVFAYEPVWAIGTGKTATPQQAVDVHKFIRGMLKKPSTILYGGSVKPDNIDTLMKEEEIQGVLVGGASLKPESFARIIKFEEYRP</sequence>
<comment type="caution">
    <text evidence="9">The sequence shown here is derived from an EMBL/GenBank/DDBJ whole genome shotgun (WGS) entry which is preliminary data.</text>
</comment>
<accession>A0A0S8GLS9</accession>
<dbReference type="GO" id="GO:0046166">
    <property type="term" value="P:glyceraldehyde-3-phosphate biosynthetic process"/>
    <property type="evidence" value="ECO:0007669"/>
    <property type="project" value="TreeGrafter"/>
</dbReference>
<comment type="pathway">
    <text evidence="1 7 8">Carbohydrate degradation; glycolysis; D-glyceraldehyde 3-phosphate from glycerone phosphate: step 1/1.</text>
</comment>
<dbReference type="InterPro" id="IPR022896">
    <property type="entry name" value="TrioseP_Isoase_bac/euk"/>
</dbReference>
<dbReference type="PANTHER" id="PTHR21139:SF42">
    <property type="entry name" value="TRIOSEPHOSPHATE ISOMERASE"/>
    <property type="match status" value="1"/>
</dbReference>
<keyword evidence="4 7" id="KW-0963">Cytoplasm</keyword>
<feature type="binding site" evidence="7">
    <location>
        <position position="172"/>
    </location>
    <ligand>
        <name>substrate</name>
    </ligand>
</feature>
<dbReference type="EC" id="5.3.1.1" evidence="7 8"/>
<dbReference type="GO" id="GO:0004807">
    <property type="term" value="F:triose-phosphate isomerase activity"/>
    <property type="evidence" value="ECO:0007669"/>
    <property type="project" value="UniProtKB-UniRule"/>
</dbReference>
<evidence type="ECO:0000256" key="1">
    <source>
        <dbReference type="ARBA" id="ARBA00004680"/>
    </source>
</evidence>
<name>A0A0S8GLS9_UNCW3</name>
<gene>
    <name evidence="7 9" type="primary">tpiA</name>
    <name evidence="9" type="ORF">AMJ87_00300</name>
</gene>
<evidence type="ECO:0000313" key="10">
    <source>
        <dbReference type="Proteomes" id="UP000051096"/>
    </source>
</evidence>
<dbReference type="InterPro" id="IPR020861">
    <property type="entry name" value="Triosephosphate_isomerase_AS"/>
</dbReference>